<proteinExistence type="predicted"/>
<evidence type="ECO:0000313" key="3">
    <source>
        <dbReference type="EMBL" id="MBB3107744.1"/>
    </source>
</evidence>
<feature type="domain" description="Glycosyltransferase subfamily 4-like N-terminal" evidence="2">
    <location>
        <begin position="73"/>
        <end position="196"/>
    </location>
</feature>
<dbReference type="GO" id="GO:0016757">
    <property type="term" value="F:glycosyltransferase activity"/>
    <property type="evidence" value="ECO:0007669"/>
    <property type="project" value="InterPro"/>
</dbReference>
<protein>
    <submittedName>
        <fullName evidence="3">Glycosyltransferase involved in cell wall biosynthesis</fullName>
    </submittedName>
</protein>
<dbReference type="Pfam" id="PF13579">
    <property type="entry name" value="Glyco_trans_4_4"/>
    <property type="match status" value="1"/>
</dbReference>
<organism evidence="3 4">
    <name type="scientific">Psychrobacter luti</name>
    <dbReference type="NCBI Taxonomy" id="198481"/>
    <lineage>
        <taxon>Bacteria</taxon>
        <taxon>Pseudomonadati</taxon>
        <taxon>Pseudomonadota</taxon>
        <taxon>Gammaproteobacteria</taxon>
        <taxon>Moraxellales</taxon>
        <taxon>Moraxellaceae</taxon>
        <taxon>Psychrobacter</taxon>
    </lineage>
</organism>
<dbReference type="Gene3D" id="3.40.50.2000">
    <property type="entry name" value="Glycogen Phosphorylase B"/>
    <property type="match status" value="2"/>
</dbReference>
<dbReference type="AlphaFoldDB" id="A0A839TI79"/>
<comment type="caution">
    <text evidence="3">The sequence shown here is derived from an EMBL/GenBank/DDBJ whole genome shotgun (WGS) entry which is preliminary data.</text>
</comment>
<evidence type="ECO:0000259" key="1">
    <source>
        <dbReference type="Pfam" id="PF00534"/>
    </source>
</evidence>
<reference evidence="3 4" key="1">
    <citation type="submission" date="2020-08" db="EMBL/GenBank/DDBJ databases">
        <title>Genomic Encyclopedia of Type Strains, Phase III (KMG-III): the genomes of soil and plant-associated and newly described type strains.</title>
        <authorList>
            <person name="Whitman W."/>
        </authorList>
    </citation>
    <scope>NUCLEOTIDE SEQUENCE [LARGE SCALE GENOMIC DNA]</scope>
    <source>
        <strain evidence="3 4">CECT 5885</strain>
    </source>
</reference>
<feature type="domain" description="Glycosyl transferase family 1" evidence="1">
    <location>
        <begin position="214"/>
        <end position="371"/>
    </location>
</feature>
<sequence length="410" mass="45880">MSNSVLFISYDGLLDPLGGSQILPYLHSIRQHPRPLHILSYEKPARFKAGGELLKAELASSGIGWTPLSFTTRFGRLGKLWDLSRMYEVALYLQFKHRFGVIHCRSYQAMQVGALLRKLTGVKVLFDMRGLWVDERVDGDIWKLDNSIDASIFKLYKRVEGSLLLSASHIVALTERVVPELYKLSPDMSAPISVIPCCADFEHFILPTAKQRMATRKELGLPENAFVLSYLGSLGTWYMLEEMLQLFGQAATERKDVHFLLITKDWREEHEALIIALGLSHLRTRIHVHEAKRDQVPSYIGCSDLMLSFIKPAYSKIASSPTKIAEALAVGLPVVSNAGIGDIDDMTARLKAGAVIDLDKPDSLSDIVSSLDSLKKMGGPNLRARAKSELDLHVAELSYKKIYEQLEQTL</sequence>
<dbReference type="SUPFAM" id="SSF53756">
    <property type="entry name" value="UDP-Glycosyltransferase/glycogen phosphorylase"/>
    <property type="match status" value="1"/>
</dbReference>
<evidence type="ECO:0000259" key="2">
    <source>
        <dbReference type="Pfam" id="PF13579"/>
    </source>
</evidence>
<dbReference type="Proteomes" id="UP000588111">
    <property type="component" value="Unassembled WGS sequence"/>
</dbReference>
<keyword evidence="4" id="KW-1185">Reference proteome</keyword>
<dbReference type="PANTHER" id="PTHR12526">
    <property type="entry name" value="GLYCOSYLTRANSFERASE"/>
    <property type="match status" value="1"/>
</dbReference>
<accession>A0A839TI79</accession>
<name>A0A839TI79_9GAMM</name>
<gene>
    <name evidence="3" type="ORF">FHS24_002276</name>
</gene>
<evidence type="ECO:0000313" key="4">
    <source>
        <dbReference type="Proteomes" id="UP000588111"/>
    </source>
</evidence>
<dbReference type="Pfam" id="PF00534">
    <property type="entry name" value="Glycos_transf_1"/>
    <property type="match status" value="1"/>
</dbReference>
<dbReference type="InterPro" id="IPR028098">
    <property type="entry name" value="Glyco_trans_4-like_N"/>
</dbReference>
<dbReference type="GO" id="GO:1901135">
    <property type="term" value="P:carbohydrate derivative metabolic process"/>
    <property type="evidence" value="ECO:0007669"/>
    <property type="project" value="UniProtKB-ARBA"/>
</dbReference>
<dbReference type="InterPro" id="IPR001296">
    <property type="entry name" value="Glyco_trans_1"/>
</dbReference>
<dbReference type="EMBL" id="JACHXL010000007">
    <property type="protein sequence ID" value="MBB3107744.1"/>
    <property type="molecule type" value="Genomic_DNA"/>
</dbReference>
<keyword evidence="3" id="KW-0808">Transferase</keyword>
<dbReference type="RefSeq" id="WP_183621197.1">
    <property type="nucleotide sequence ID" value="NZ_CAJHAH010000008.1"/>
</dbReference>